<organism evidence="2 3">
    <name type="scientific">Tanacetum coccineum</name>
    <dbReference type="NCBI Taxonomy" id="301880"/>
    <lineage>
        <taxon>Eukaryota</taxon>
        <taxon>Viridiplantae</taxon>
        <taxon>Streptophyta</taxon>
        <taxon>Embryophyta</taxon>
        <taxon>Tracheophyta</taxon>
        <taxon>Spermatophyta</taxon>
        <taxon>Magnoliopsida</taxon>
        <taxon>eudicotyledons</taxon>
        <taxon>Gunneridae</taxon>
        <taxon>Pentapetalae</taxon>
        <taxon>asterids</taxon>
        <taxon>campanulids</taxon>
        <taxon>Asterales</taxon>
        <taxon>Asteraceae</taxon>
        <taxon>Asteroideae</taxon>
        <taxon>Anthemideae</taxon>
        <taxon>Anthemidinae</taxon>
        <taxon>Tanacetum</taxon>
    </lineage>
</organism>
<evidence type="ECO:0000256" key="1">
    <source>
        <dbReference type="SAM" id="MobiDB-lite"/>
    </source>
</evidence>
<reference evidence="2" key="2">
    <citation type="submission" date="2022-01" db="EMBL/GenBank/DDBJ databases">
        <authorList>
            <person name="Yamashiro T."/>
            <person name="Shiraishi A."/>
            <person name="Satake H."/>
            <person name="Nakayama K."/>
        </authorList>
    </citation>
    <scope>NUCLEOTIDE SEQUENCE</scope>
</reference>
<evidence type="ECO:0000313" key="2">
    <source>
        <dbReference type="EMBL" id="GJS59094.1"/>
    </source>
</evidence>
<keyword evidence="3" id="KW-1185">Reference proteome</keyword>
<sequence>MKKPTMPTEVTEEEDIEETTTVGVPGIGKTVNQEMKTETLNLEKNAPSFSPTPKKSSNEQNSDFEKTMREFMVAQKSSNDFVKNQFFKLKTKVKQGQKNHQASIQDLETKFINPNAKTTIIHDDCGDEVEESEKEVESSSSKQNKYDPPPLKMYKPKMPYPQCLRKEKMEKRYAKFIDLIKEVGINIPLVDVLAGMPNYRKFLKDIVSNKSKMEPISL</sequence>
<evidence type="ECO:0000313" key="3">
    <source>
        <dbReference type="Proteomes" id="UP001151760"/>
    </source>
</evidence>
<gene>
    <name evidence="2" type="ORF">Tco_0653878</name>
</gene>
<feature type="region of interest" description="Disordered" evidence="1">
    <location>
        <begin position="1"/>
        <end position="66"/>
    </location>
</feature>
<reference evidence="2" key="1">
    <citation type="journal article" date="2022" name="Int. J. Mol. Sci.">
        <title>Draft Genome of Tanacetum Coccineum: Genomic Comparison of Closely Related Tanacetum-Family Plants.</title>
        <authorList>
            <person name="Yamashiro T."/>
            <person name="Shiraishi A."/>
            <person name="Nakayama K."/>
            <person name="Satake H."/>
        </authorList>
    </citation>
    <scope>NUCLEOTIDE SEQUENCE</scope>
</reference>
<accession>A0ABQ4X1T0</accession>
<dbReference type="Proteomes" id="UP001151760">
    <property type="component" value="Unassembled WGS sequence"/>
</dbReference>
<feature type="compositionally biased region" description="Polar residues" evidence="1">
    <location>
        <begin position="30"/>
        <end position="61"/>
    </location>
</feature>
<name>A0ABQ4X1T0_9ASTR</name>
<proteinExistence type="predicted"/>
<comment type="caution">
    <text evidence="2">The sequence shown here is derived from an EMBL/GenBank/DDBJ whole genome shotgun (WGS) entry which is preliminary data.</text>
</comment>
<dbReference type="EMBL" id="BQNB010009125">
    <property type="protein sequence ID" value="GJS59094.1"/>
    <property type="molecule type" value="Genomic_DNA"/>
</dbReference>
<protein>
    <submittedName>
        <fullName evidence="2">Uncharacterized protein</fullName>
    </submittedName>
</protein>
<feature type="region of interest" description="Disordered" evidence="1">
    <location>
        <begin position="127"/>
        <end position="153"/>
    </location>
</feature>